<comment type="subcellular location">
    <subcellularLocation>
        <location evidence="1 8">Cell outer membrane</location>
        <topology evidence="1 8">Multi-pass membrane protein</topology>
    </subcellularLocation>
</comment>
<keyword evidence="3 8" id="KW-1134">Transmembrane beta strand</keyword>
<evidence type="ECO:0000313" key="13">
    <source>
        <dbReference type="EMBL" id="ABX48347.1"/>
    </source>
</evidence>
<keyword evidence="6 8" id="KW-0472">Membrane</keyword>
<evidence type="ECO:0000256" key="2">
    <source>
        <dbReference type="ARBA" id="ARBA00022448"/>
    </source>
</evidence>
<feature type="domain" description="TonB-dependent receptor-like beta-barrel" evidence="11">
    <location>
        <begin position="396"/>
        <end position="843"/>
    </location>
</feature>
<evidence type="ECO:0000256" key="4">
    <source>
        <dbReference type="ARBA" id="ARBA00022692"/>
    </source>
</evidence>
<dbReference type="InterPro" id="IPR000531">
    <property type="entry name" value="Beta-barrel_TonB"/>
</dbReference>
<feature type="chain" id="PRO_5002740669" evidence="10">
    <location>
        <begin position="44"/>
        <end position="888"/>
    </location>
</feature>
<evidence type="ECO:0000256" key="6">
    <source>
        <dbReference type="ARBA" id="ARBA00023136"/>
    </source>
</evidence>
<dbReference type="InterPro" id="IPR010104">
    <property type="entry name" value="TonB_rcpt_bac"/>
</dbReference>
<keyword evidence="13" id="KW-0675">Receptor</keyword>
<dbReference type="InterPro" id="IPR012910">
    <property type="entry name" value="Plug_dom"/>
</dbReference>
<dbReference type="EMBL" id="CP000891">
    <property type="protein sequence ID" value="ABX48347.1"/>
    <property type="molecule type" value="Genomic_DNA"/>
</dbReference>
<dbReference type="Gene3D" id="2.40.170.20">
    <property type="entry name" value="TonB-dependent receptor, beta-barrel domain"/>
    <property type="match status" value="1"/>
</dbReference>
<dbReference type="InterPro" id="IPR037066">
    <property type="entry name" value="Plug_dom_sf"/>
</dbReference>
<dbReference type="PANTHER" id="PTHR40980:SF3">
    <property type="entry name" value="TONB-DEPENDENT RECEPTOR-LIKE BETA-BARREL DOMAIN-CONTAINING PROTEIN"/>
    <property type="match status" value="1"/>
</dbReference>
<dbReference type="Pfam" id="PF07715">
    <property type="entry name" value="Plug"/>
    <property type="match status" value="1"/>
</dbReference>
<evidence type="ECO:0000259" key="11">
    <source>
        <dbReference type="Pfam" id="PF00593"/>
    </source>
</evidence>
<name>A9L4W2_SHEB9</name>
<dbReference type="PROSITE" id="PS52016">
    <property type="entry name" value="TONB_DEPENDENT_REC_3"/>
    <property type="match status" value="1"/>
</dbReference>
<comment type="similarity">
    <text evidence="8 9">Belongs to the TonB-dependent receptor family.</text>
</comment>
<dbReference type="Pfam" id="PF00593">
    <property type="entry name" value="TonB_dep_Rec_b-barrel"/>
    <property type="match status" value="1"/>
</dbReference>
<protein>
    <submittedName>
        <fullName evidence="13">TonB-dependent receptor</fullName>
    </submittedName>
</protein>
<feature type="signal peptide" evidence="10">
    <location>
        <begin position="1"/>
        <end position="43"/>
    </location>
</feature>
<keyword evidence="4 8" id="KW-0812">Transmembrane</keyword>
<keyword evidence="5 9" id="KW-0798">TonB box</keyword>
<dbReference type="KEGG" id="sbn:Sbal195_1171"/>
<dbReference type="PANTHER" id="PTHR40980">
    <property type="entry name" value="PLUG DOMAIN-CONTAINING PROTEIN"/>
    <property type="match status" value="1"/>
</dbReference>
<dbReference type="InterPro" id="IPR039426">
    <property type="entry name" value="TonB-dep_rcpt-like"/>
</dbReference>
<proteinExistence type="inferred from homology"/>
<dbReference type="CDD" id="cd01347">
    <property type="entry name" value="ligand_gated_channel"/>
    <property type="match status" value="1"/>
</dbReference>
<dbReference type="HOGENOM" id="CLU_006935_2_0_6"/>
<evidence type="ECO:0000256" key="7">
    <source>
        <dbReference type="ARBA" id="ARBA00023237"/>
    </source>
</evidence>
<evidence type="ECO:0000256" key="9">
    <source>
        <dbReference type="RuleBase" id="RU003357"/>
    </source>
</evidence>
<evidence type="ECO:0000256" key="1">
    <source>
        <dbReference type="ARBA" id="ARBA00004571"/>
    </source>
</evidence>
<dbReference type="Proteomes" id="UP000000770">
    <property type="component" value="Chromosome"/>
</dbReference>
<dbReference type="Gene3D" id="2.170.130.10">
    <property type="entry name" value="TonB-dependent receptor, plug domain"/>
    <property type="match status" value="1"/>
</dbReference>
<evidence type="ECO:0000313" key="14">
    <source>
        <dbReference type="Proteomes" id="UP000000770"/>
    </source>
</evidence>
<feature type="domain" description="TonB-dependent receptor plug" evidence="12">
    <location>
        <begin position="76"/>
        <end position="185"/>
    </location>
</feature>
<evidence type="ECO:0000256" key="10">
    <source>
        <dbReference type="SAM" id="SignalP"/>
    </source>
</evidence>
<keyword evidence="2 8" id="KW-0813">Transport</keyword>
<evidence type="ECO:0000259" key="12">
    <source>
        <dbReference type="Pfam" id="PF07715"/>
    </source>
</evidence>
<keyword evidence="10" id="KW-0732">Signal</keyword>
<evidence type="ECO:0000256" key="8">
    <source>
        <dbReference type="PROSITE-ProRule" id="PRU01360"/>
    </source>
</evidence>
<organism evidence="13 14">
    <name type="scientific">Shewanella baltica (strain OS195)</name>
    <dbReference type="NCBI Taxonomy" id="399599"/>
    <lineage>
        <taxon>Bacteria</taxon>
        <taxon>Pseudomonadati</taxon>
        <taxon>Pseudomonadota</taxon>
        <taxon>Gammaproteobacteria</taxon>
        <taxon>Alteromonadales</taxon>
        <taxon>Shewanellaceae</taxon>
        <taxon>Shewanella</taxon>
    </lineage>
</organism>
<keyword evidence="7 8" id="KW-0998">Cell outer membrane</keyword>
<evidence type="ECO:0000256" key="3">
    <source>
        <dbReference type="ARBA" id="ARBA00022452"/>
    </source>
</evidence>
<evidence type="ECO:0000256" key="5">
    <source>
        <dbReference type="ARBA" id="ARBA00023077"/>
    </source>
</evidence>
<reference evidence="13 14" key="1">
    <citation type="submission" date="2007-11" db="EMBL/GenBank/DDBJ databases">
        <title>Complete sequence of chromosome of Shewanella baltica OS195.</title>
        <authorList>
            <consortium name="US DOE Joint Genome Institute"/>
            <person name="Copeland A."/>
            <person name="Lucas S."/>
            <person name="Lapidus A."/>
            <person name="Barry K."/>
            <person name="Glavina del Rio T."/>
            <person name="Dalin E."/>
            <person name="Tice H."/>
            <person name="Pitluck S."/>
            <person name="Chain P."/>
            <person name="Malfatti S."/>
            <person name="Shin M."/>
            <person name="Vergez L."/>
            <person name="Schmutz J."/>
            <person name="Larimer F."/>
            <person name="Land M."/>
            <person name="Hauser L."/>
            <person name="Kyrpides N."/>
            <person name="Kim E."/>
            <person name="Brettar I."/>
            <person name="Rodrigues J."/>
            <person name="Konstantinidis K."/>
            <person name="Klappenbach J."/>
            <person name="Hofle M."/>
            <person name="Tiedje J."/>
            <person name="Richardson P."/>
        </authorList>
    </citation>
    <scope>NUCLEOTIDE SEQUENCE [LARGE SCALE GENOMIC DNA]</scope>
    <source>
        <strain evidence="13 14">OS195</strain>
    </source>
</reference>
<accession>A9L4W2</accession>
<gene>
    <name evidence="13" type="ordered locus">Sbal195_1171</name>
</gene>
<dbReference type="SUPFAM" id="SSF56935">
    <property type="entry name" value="Porins"/>
    <property type="match status" value="1"/>
</dbReference>
<dbReference type="InterPro" id="IPR036942">
    <property type="entry name" value="Beta-barrel_TonB_sf"/>
</dbReference>
<sequence length="888" mass="95862" precursor="true">MNTKTIIKLWKGNEMRPSIFKKTVLATNIAILLGSAVSISAVAADAAATTAAPENIEKIEVRGMRASMKASVNDKRFSDAVVDAVTAEDIGKFPDGDVGESLGRIPGVAVNRQFGQGQQVSIRGASSQLTSTLLNGHSVASTGWFDQQAIDRSFNYSLLPPEMVGGIQVFKSSQADIAEGGIGGTVIVKTRKPLDLDANSVFLSAKGDYGTVSEEIDPQTSGLYSWKTEDEKFGFLVAGSLDKTQYQRNGIESLLGWGEIVPTTFQQDRERTAVNAAFQYRPTDNLEFGLNLMSLQLDANNANTSIFLFPTQQGENTCLKKNAAGVCTLVEHTGKGGFAWAQTWARKASMSSDTIDLDFAYQADAYKLEGRIGKTKAEGGTDITSNYGQSIGKPEDFAGTYDATGDVIGINIANNSFDASDFNGQLETAGWALKKQPNTDEESFATFDITIPVELGAITSFKSGISYADHDVTQTTEAAQSSNIVAKDASAYYSGTMSSGAGFTLPKPIFDNMINDAYAAIDGFTLDKSGYGTLQEKNLALYTMATFAGEGVRGNFGLRYVSTDVESDYYAFSKTGTYADGLSTDKASYNDVLPSVNIAFDLASDLILRASAAQVISRPNYADLFATSKLPGFNDGTPGNEKKVTGSVNLQPFKASQADVSLEWYFSGEGLFAATYFIKDVSSFISTREKLNQQIGIEDPNLIAAGGSTCGAGIYDCWTVSENYNANGGSIDGIELQLQDSFDSGLGYSVNYTFADASSPAENYADRVGVFSDSSKHTINLVGYYEMDDFSARVAYNWRSEYMMRELPGFYGNREHQAYGTLDLSASYNLTDYLSLTFEVVNLLEEDSVQKGVSPVDAEGVISEFKDNYPVWSFDGEARYKLGVALRF</sequence>
<dbReference type="NCBIfam" id="TIGR01782">
    <property type="entry name" value="TonB-Xanth-Caul"/>
    <property type="match status" value="1"/>
</dbReference>
<dbReference type="GO" id="GO:0009279">
    <property type="term" value="C:cell outer membrane"/>
    <property type="evidence" value="ECO:0007669"/>
    <property type="project" value="UniProtKB-SubCell"/>
</dbReference>
<dbReference type="AlphaFoldDB" id="A9L4W2"/>